<gene>
    <name evidence="2" type="ORF">J5W02_01135</name>
</gene>
<evidence type="ECO:0008006" key="4">
    <source>
        <dbReference type="Google" id="ProtNLM"/>
    </source>
</evidence>
<accession>A0ABS7DJE5</accession>
<dbReference type="RefSeq" id="WP_219963814.1">
    <property type="nucleotide sequence ID" value="NZ_JAGFNZ010000001.1"/>
</dbReference>
<organism evidence="2 3">
    <name type="scientific">Caproiciproducens faecalis</name>
    <dbReference type="NCBI Taxonomy" id="2820301"/>
    <lineage>
        <taxon>Bacteria</taxon>
        <taxon>Bacillati</taxon>
        <taxon>Bacillota</taxon>
        <taxon>Clostridia</taxon>
        <taxon>Eubacteriales</taxon>
        <taxon>Acutalibacteraceae</taxon>
        <taxon>Caproiciproducens</taxon>
    </lineage>
</organism>
<keyword evidence="1" id="KW-0472">Membrane</keyword>
<proteinExistence type="predicted"/>
<keyword evidence="1" id="KW-1133">Transmembrane helix</keyword>
<dbReference type="EMBL" id="JAGFNZ010000001">
    <property type="protein sequence ID" value="MBW7571402.1"/>
    <property type="molecule type" value="Genomic_DNA"/>
</dbReference>
<feature type="transmembrane region" description="Helical" evidence="1">
    <location>
        <begin position="33"/>
        <end position="53"/>
    </location>
</feature>
<sequence>MNDMESMVVFLILYSILIVFDLIPMIRKKDKKALFVAVPVYILTLTADIMLSFGANLPSPSKFIGNIVTSIIH</sequence>
<dbReference type="Proteomes" id="UP000719942">
    <property type="component" value="Unassembled WGS sequence"/>
</dbReference>
<keyword evidence="3" id="KW-1185">Reference proteome</keyword>
<comment type="caution">
    <text evidence="2">The sequence shown here is derived from an EMBL/GenBank/DDBJ whole genome shotgun (WGS) entry which is preliminary data.</text>
</comment>
<keyword evidence="1" id="KW-0812">Transmembrane</keyword>
<evidence type="ECO:0000313" key="2">
    <source>
        <dbReference type="EMBL" id="MBW7571402.1"/>
    </source>
</evidence>
<protein>
    <recommendedName>
        <fullName evidence="4">Lycopene cyclase domain-containing protein</fullName>
    </recommendedName>
</protein>
<reference evidence="2 3" key="1">
    <citation type="submission" date="2021-03" db="EMBL/GenBank/DDBJ databases">
        <title>Caproiciproducens sp. nov. isolated from feces of cow.</title>
        <authorList>
            <person name="Choi J.-Y."/>
        </authorList>
    </citation>
    <scope>NUCLEOTIDE SEQUENCE [LARGE SCALE GENOMIC DNA]</scope>
    <source>
        <strain evidence="2 3">AGMB10547</strain>
    </source>
</reference>
<evidence type="ECO:0000256" key="1">
    <source>
        <dbReference type="SAM" id="Phobius"/>
    </source>
</evidence>
<name>A0ABS7DJE5_9FIRM</name>
<feature type="transmembrane region" description="Helical" evidence="1">
    <location>
        <begin position="6"/>
        <end position="26"/>
    </location>
</feature>
<evidence type="ECO:0000313" key="3">
    <source>
        <dbReference type="Proteomes" id="UP000719942"/>
    </source>
</evidence>